<dbReference type="Pfam" id="PF00990">
    <property type="entry name" value="GGDEF"/>
    <property type="match status" value="1"/>
</dbReference>
<dbReference type="Pfam" id="PF00563">
    <property type="entry name" value="EAL"/>
    <property type="match status" value="1"/>
</dbReference>
<dbReference type="InterPro" id="IPR050706">
    <property type="entry name" value="Cyclic-di-GMP_PDE-like"/>
</dbReference>
<dbReference type="AlphaFoldDB" id="A0A4Y1YIZ7"/>
<dbReference type="Gene3D" id="3.30.70.270">
    <property type="match status" value="1"/>
</dbReference>
<dbReference type="InterPro" id="IPR001789">
    <property type="entry name" value="Sig_transdc_resp-reg_receiver"/>
</dbReference>
<dbReference type="PROSITE" id="PS50110">
    <property type="entry name" value="RESPONSE_REGULATORY"/>
    <property type="match status" value="1"/>
</dbReference>
<dbReference type="EMBL" id="AP019755">
    <property type="protein sequence ID" value="BBL34062.1"/>
    <property type="molecule type" value="Genomic_DNA"/>
</dbReference>
<proteinExistence type="predicted"/>
<dbReference type="SMART" id="SM00267">
    <property type="entry name" value="GGDEF"/>
    <property type="match status" value="1"/>
</dbReference>
<evidence type="ECO:0008006" key="7">
    <source>
        <dbReference type="Google" id="ProtNLM"/>
    </source>
</evidence>
<evidence type="ECO:0000313" key="5">
    <source>
        <dbReference type="EMBL" id="BBL34062.1"/>
    </source>
</evidence>
<dbReference type="Pfam" id="PF00072">
    <property type="entry name" value="Response_reg"/>
    <property type="match status" value="1"/>
</dbReference>
<feature type="domain" description="GGDEF" evidence="4">
    <location>
        <begin position="173"/>
        <end position="306"/>
    </location>
</feature>
<evidence type="ECO:0000313" key="6">
    <source>
        <dbReference type="Proteomes" id="UP000316473"/>
    </source>
</evidence>
<dbReference type="PROSITE" id="PS50883">
    <property type="entry name" value="EAL"/>
    <property type="match status" value="1"/>
</dbReference>
<dbReference type="InterPro" id="IPR011006">
    <property type="entry name" value="CheY-like_superfamily"/>
</dbReference>
<dbReference type="InterPro" id="IPR001633">
    <property type="entry name" value="EAL_dom"/>
</dbReference>
<dbReference type="Gene3D" id="3.20.20.450">
    <property type="entry name" value="EAL domain"/>
    <property type="match status" value="1"/>
</dbReference>
<feature type="domain" description="Response regulatory" evidence="2">
    <location>
        <begin position="7"/>
        <end position="123"/>
    </location>
</feature>
<dbReference type="GO" id="GO:0000160">
    <property type="term" value="P:phosphorelay signal transduction system"/>
    <property type="evidence" value="ECO:0007669"/>
    <property type="project" value="InterPro"/>
</dbReference>
<dbReference type="SUPFAM" id="SSF52172">
    <property type="entry name" value="CheY-like"/>
    <property type="match status" value="1"/>
</dbReference>
<dbReference type="PANTHER" id="PTHR33121">
    <property type="entry name" value="CYCLIC DI-GMP PHOSPHODIESTERASE PDEF"/>
    <property type="match status" value="1"/>
</dbReference>
<dbReference type="SUPFAM" id="SSF141868">
    <property type="entry name" value="EAL domain-like"/>
    <property type="match status" value="1"/>
</dbReference>
<dbReference type="NCBIfam" id="TIGR00254">
    <property type="entry name" value="GGDEF"/>
    <property type="match status" value="1"/>
</dbReference>
<dbReference type="CDD" id="cd00156">
    <property type="entry name" value="REC"/>
    <property type="match status" value="1"/>
</dbReference>
<reference evidence="5 6" key="1">
    <citation type="submission" date="2019-06" db="EMBL/GenBank/DDBJ databases">
        <title>Nitrosomonas stercoris KYUHI-S whole genome shotgun sequence.</title>
        <authorList>
            <person name="Nakagawa T."/>
            <person name="Tsuchiya Y."/>
            <person name="Takahashi R."/>
        </authorList>
    </citation>
    <scope>NUCLEOTIDE SEQUENCE [LARGE SCALE GENOMIC DNA]</scope>
    <source>
        <strain evidence="5 6">KYUHI-S</strain>
    </source>
</reference>
<dbReference type="InterPro" id="IPR035919">
    <property type="entry name" value="EAL_sf"/>
</dbReference>
<evidence type="ECO:0000259" key="4">
    <source>
        <dbReference type="PROSITE" id="PS50887"/>
    </source>
</evidence>
<dbReference type="Gene3D" id="3.40.50.2300">
    <property type="match status" value="1"/>
</dbReference>
<comment type="caution">
    <text evidence="1">Lacks conserved residue(s) required for the propagation of feature annotation.</text>
</comment>
<feature type="domain" description="EAL" evidence="3">
    <location>
        <begin position="315"/>
        <end position="569"/>
    </location>
</feature>
<protein>
    <recommendedName>
        <fullName evidence="7">Signaling protein</fullName>
    </recommendedName>
</protein>
<dbReference type="PANTHER" id="PTHR33121:SF79">
    <property type="entry name" value="CYCLIC DI-GMP PHOSPHODIESTERASE PDED-RELATED"/>
    <property type="match status" value="1"/>
</dbReference>
<dbReference type="SUPFAM" id="SSF55073">
    <property type="entry name" value="Nucleotide cyclase"/>
    <property type="match status" value="1"/>
</dbReference>
<dbReference type="KEGG" id="nst:Nstercoris_00291"/>
<dbReference type="Proteomes" id="UP000316473">
    <property type="component" value="Chromosome"/>
</dbReference>
<accession>A0A4Y1YIZ7</accession>
<dbReference type="CDD" id="cd01949">
    <property type="entry name" value="GGDEF"/>
    <property type="match status" value="1"/>
</dbReference>
<dbReference type="GO" id="GO:0071111">
    <property type="term" value="F:cyclic-guanylate-specific phosphodiesterase activity"/>
    <property type="evidence" value="ECO:0007669"/>
    <property type="project" value="InterPro"/>
</dbReference>
<dbReference type="InterPro" id="IPR043128">
    <property type="entry name" value="Rev_trsase/Diguanyl_cyclase"/>
</dbReference>
<organism evidence="5 6">
    <name type="scientific">Nitrosomonas stercoris</name>
    <dbReference type="NCBI Taxonomy" id="1444684"/>
    <lineage>
        <taxon>Bacteria</taxon>
        <taxon>Pseudomonadati</taxon>
        <taxon>Pseudomonadota</taxon>
        <taxon>Betaproteobacteria</taxon>
        <taxon>Nitrosomonadales</taxon>
        <taxon>Nitrosomonadaceae</taxon>
        <taxon>Nitrosomonas</taxon>
    </lineage>
</organism>
<sequence length="574" mass="64890">MLFEKLKILIIGYSKAEIKQLSVDFDRCQKQLVYQQANNLSDIQSLLDTSSWDAIIAEYSMVGFDALQVLQLLKSRHQTIPFILYTSVTDEQITLAALRHGASDCIPKGHSERLMLAIDRCMELVDLQRRKRQADSHIYRMTYYDELTGLPRHNLFCEKANLLLTSGALTDQPVAATYFININRLSRINSKHGYNVGNQLIQQLAGRLSVHSNNNCLLARSEGGNFIFFRSELADTEQAEAFAGQLLALAATPFVINSLEFYITLTIGISLYPHDGKEIGKLLANAEDALSFMKKSWPNTYRFYIQKTSQPLLQRIKIEQSLQKTINDKELVLHYQPIIDLTTGKIIGAEALVRWNHPELGLLTPDQFIPLAVESGSIIKIGKWVLHEACRQAKYWHSIHFKSIFIAINLSAIELDQFQLTNHVAEALHVTELPPAKLELEINESVLMQDIDGSTKILNELKRIGVKIVMDNFGSSYSSLNYLRRLPIDVIKMDHSLIQNITDEIDNTAMITAILALAKELNMQVRAGGVQSQTQLDFLQQINCHHAQGFLLTPPVPLEHFLSLIKHRKTGTFA</sequence>
<dbReference type="InterPro" id="IPR029787">
    <property type="entry name" value="Nucleotide_cyclase"/>
</dbReference>
<gene>
    <name evidence="5" type="ORF">Nstercoris_00291</name>
</gene>
<evidence type="ECO:0000256" key="1">
    <source>
        <dbReference type="PROSITE-ProRule" id="PRU00169"/>
    </source>
</evidence>
<keyword evidence="6" id="KW-1185">Reference proteome</keyword>
<dbReference type="CDD" id="cd01948">
    <property type="entry name" value="EAL"/>
    <property type="match status" value="1"/>
</dbReference>
<evidence type="ECO:0000259" key="3">
    <source>
        <dbReference type="PROSITE" id="PS50883"/>
    </source>
</evidence>
<dbReference type="SMART" id="SM00052">
    <property type="entry name" value="EAL"/>
    <property type="match status" value="1"/>
</dbReference>
<name>A0A4Y1YIZ7_9PROT</name>
<dbReference type="PROSITE" id="PS50887">
    <property type="entry name" value="GGDEF"/>
    <property type="match status" value="1"/>
</dbReference>
<evidence type="ECO:0000259" key="2">
    <source>
        <dbReference type="PROSITE" id="PS50110"/>
    </source>
</evidence>
<dbReference type="InterPro" id="IPR000160">
    <property type="entry name" value="GGDEF_dom"/>
</dbReference>